<feature type="compositionally biased region" description="Basic residues" evidence="1">
    <location>
        <begin position="271"/>
        <end position="289"/>
    </location>
</feature>
<evidence type="ECO:0000313" key="3">
    <source>
        <dbReference type="EMBL" id="KAH7035416.1"/>
    </source>
</evidence>
<dbReference type="OrthoDB" id="497927at2759"/>
<evidence type="ECO:0000259" key="2">
    <source>
        <dbReference type="Pfam" id="PF00294"/>
    </source>
</evidence>
<comment type="caution">
    <text evidence="3">The sequence shown here is derived from an EMBL/GenBank/DDBJ whole genome shotgun (WGS) entry which is preliminary data.</text>
</comment>
<gene>
    <name evidence="3" type="ORF">B0I36DRAFT_92347</name>
</gene>
<reference evidence="3" key="1">
    <citation type="journal article" date="2021" name="Nat. Commun.">
        <title>Genetic determinants of endophytism in the Arabidopsis root mycobiome.</title>
        <authorList>
            <person name="Mesny F."/>
            <person name="Miyauchi S."/>
            <person name="Thiergart T."/>
            <person name="Pickel B."/>
            <person name="Atanasova L."/>
            <person name="Karlsson M."/>
            <person name="Huettel B."/>
            <person name="Barry K.W."/>
            <person name="Haridas S."/>
            <person name="Chen C."/>
            <person name="Bauer D."/>
            <person name="Andreopoulos W."/>
            <person name="Pangilinan J."/>
            <person name="LaButti K."/>
            <person name="Riley R."/>
            <person name="Lipzen A."/>
            <person name="Clum A."/>
            <person name="Drula E."/>
            <person name="Henrissat B."/>
            <person name="Kohler A."/>
            <person name="Grigoriev I.V."/>
            <person name="Martin F.M."/>
            <person name="Hacquard S."/>
        </authorList>
    </citation>
    <scope>NUCLEOTIDE SEQUENCE</scope>
    <source>
        <strain evidence="3">MPI-CAGE-CH-0230</strain>
    </source>
</reference>
<accession>A0A9P9BWT6</accession>
<dbReference type="Proteomes" id="UP000756346">
    <property type="component" value="Unassembled WGS sequence"/>
</dbReference>
<feature type="region of interest" description="Disordered" evidence="1">
    <location>
        <begin position="410"/>
        <end position="431"/>
    </location>
</feature>
<dbReference type="InterPro" id="IPR029056">
    <property type="entry name" value="Ribokinase-like"/>
</dbReference>
<evidence type="ECO:0000256" key="1">
    <source>
        <dbReference type="SAM" id="MobiDB-lite"/>
    </source>
</evidence>
<dbReference type="PANTHER" id="PTHR47098:SF2">
    <property type="entry name" value="PROTEIN MAK32"/>
    <property type="match status" value="1"/>
</dbReference>
<dbReference type="RefSeq" id="XP_046015509.1">
    <property type="nucleotide sequence ID" value="XM_046163586.1"/>
</dbReference>
<evidence type="ECO:0000313" key="4">
    <source>
        <dbReference type="Proteomes" id="UP000756346"/>
    </source>
</evidence>
<proteinExistence type="predicted"/>
<dbReference type="AlphaFoldDB" id="A0A9P9BWT6"/>
<dbReference type="InterPro" id="IPR011611">
    <property type="entry name" value="PfkB_dom"/>
</dbReference>
<dbReference type="PANTHER" id="PTHR47098">
    <property type="entry name" value="PROTEIN MAK32"/>
    <property type="match status" value="1"/>
</dbReference>
<dbReference type="Gene3D" id="3.40.1190.20">
    <property type="match status" value="1"/>
</dbReference>
<feature type="domain" description="Carbohydrate kinase PfkB" evidence="2">
    <location>
        <begin position="336"/>
        <end position="385"/>
    </location>
</feature>
<dbReference type="GeneID" id="70193132"/>
<dbReference type="SUPFAM" id="SSF53613">
    <property type="entry name" value="Ribokinase-like"/>
    <property type="match status" value="1"/>
</dbReference>
<organism evidence="3 4">
    <name type="scientific">Microdochium trichocladiopsis</name>
    <dbReference type="NCBI Taxonomy" id="1682393"/>
    <lineage>
        <taxon>Eukaryota</taxon>
        <taxon>Fungi</taxon>
        <taxon>Dikarya</taxon>
        <taxon>Ascomycota</taxon>
        <taxon>Pezizomycotina</taxon>
        <taxon>Sordariomycetes</taxon>
        <taxon>Xylariomycetidae</taxon>
        <taxon>Xylariales</taxon>
        <taxon>Microdochiaceae</taxon>
        <taxon>Microdochium</taxon>
    </lineage>
</organism>
<feature type="region of interest" description="Disordered" evidence="1">
    <location>
        <begin position="271"/>
        <end position="293"/>
    </location>
</feature>
<keyword evidence="4" id="KW-1185">Reference proteome</keyword>
<sequence>MTDQAEPVVSSQVEPAGTSCNDSIDFVTLGMFIIDDIEYLPPKPPVKDILGGAGAYAALGARLFSPAQLSQSVGWIVDKGSDFPESVANTISSWNTSVLVRDNPNRLTTRGWNGYDKHQNRAFKYTTPKVRLTAEDLDSSLIRARSFHLICSPTRCRELVNEIRSRRNDLTTAEGNHLPKPIFIWEPVPDLCTPDELLNCTNTLPLVDICSPNHSELAGFMGDSGLDPETGEISTRAVERACEQLLGSMPLQSFSLVVRAGEKGCYLARNGGRKRKARSGEGRRKKPAAHLHGPLRPEMDMEALFAGLMQDSDGSVSREEIEVDPGVERWIPAYHTDKEKVVDPTGGGNTFLGGLAVALARGKSLEEAAAWGAVAASFAIEQVGVPVLGREVTEQSKTGEAVPEALQVEEATGPEATSPAAVAENTDATPTAARETWNGVVVEDRFEEFKTRLAFSQA</sequence>
<protein>
    <submittedName>
        <fullName evidence="3">Ribokinase-like protein</fullName>
    </submittedName>
</protein>
<dbReference type="Pfam" id="PF00294">
    <property type="entry name" value="PfkB"/>
    <property type="match status" value="1"/>
</dbReference>
<name>A0A9P9BWT6_9PEZI</name>
<dbReference type="EMBL" id="JAGTJQ010000003">
    <property type="protein sequence ID" value="KAH7035416.1"/>
    <property type="molecule type" value="Genomic_DNA"/>
</dbReference>